<keyword evidence="2" id="KW-1003">Cell membrane</keyword>
<keyword evidence="4 6" id="KW-1133">Transmembrane helix</keyword>
<dbReference type="AlphaFoldDB" id="A0A841K929"/>
<evidence type="ECO:0000256" key="2">
    <source>
        <dbReference type="ARBA" id="ARBA00022475"/>
    </source>
</evidence>
<evidence type="ECO:0000256" key="1">
    <source>
        <dbReference type="ARBA" id="ARBA00004651"/>
    </source>
</evidence>
<evidence type="ECO:0000256" key="4">
    <source>
        <dbReference type="ARBA" id="ARBA00022989"/>
    </source>
</evidence>
<dbReference type="Proteomes" id="UP000588017">
    <property type="component" value="Unassembled WGS sequence"/>
</dbReference>
<feature type="transmembrane region" description="Helical" evidence="6">
    <location>
        <begin position="91"/>
        <end position="108"/>
    </location>
</feature>
<feature type="transmembrane region" description="Helical" evidence="6">
    <location>
        <begin position="66"/>
        <end position="85"/>
    </location>
</feature>
<keyword evidence="3 6" id="KW-0812">Transmembrane</keyword>
<comment type="caution">
    <text evidence="7">The sequence shown here is derived from an EMBL/GenBank/DDBJ whole genome shotgun (WGS) entry which is preliminary data.</text>
</comment>
<feature type="transmembrane region" description="Helical" evidence="6">
    <location>
        <begin position="158"/>
        <end position="179"/>
    </location>
</feature>
<evidence type="ECO:0000256" key="6">
    <source>
        <dbReference type="SAM" id="Phobius"/>
    </source>
</evidence>
<gene>
    <name evidence="7" type="ORF">HNQ73_001575</name>
</gene>
<dbReference type="PANTHER" id="PTHR30482">
    <property type="entry name" value="HIGH-AFFINITY BRANCHED-CHAIN AMINO ACID TRANSPORT SYSTEM PERMEASE"/>
    <property type="match status" value="1"/>
</dbReference>
<reference evidence="7 8" key="1">
    <citation type="submission" date="2020-08" db="EMBL/GenBank/DDBJ databases">
        <title>Genomic Encyclopedia of Type Strains, Phase IV (KMG-IV): sequencing the most valuable type-strain genomes for metagenomic binning, comparative biology and taxonomic classification.</title>
        <authorList>
            <person name="Goeker M."/>
        </authorList>
    </citation>
    <scope>NUCLEOTIDE SEQUENCE [LARGE SCALE GENOMIC DNA]</scope>
    <source>
        <strain evidence="7 8">DSM 101465</strain>
    </source>
</reference>
<dbReference type="EMBL" id="JACHEH010000003">
    <property type="protein sequence ID" value="MBB6167952.1"/>
    <property type="molecule type" value="Genomic_DNA"/>
</dbReference>
<evidence type="ECO:0000256" key="3">
    <source>
        <dbReference type="ARBA" id="ARBA00022692"/>
    </source>
</evidence>
<dbReference type="GO" id="GO:0005886">
    <property type="term" value="C:plasma membrane"/>
    <property type="evidence" value="ECO:0007669"/>
    <property type="project" value="UniProtKB-SubCell"/>
</dbReference>
<dbReference type="InterPro" id="IPR043428">
    <property type="entry name" value="LivM-like"/>
</dbReference>
<keyword evidence="5 6" id="KW-0472">Membrane</keyword>
<accession>A0A841K929</accession>
<evidence type="ECO:0000313" key="7">
    <source>
        <dbReference type="EMBL" id="MBB6167952.1"/>
    </source>
</evidence>
<dbReference type="Pfam" id="PF02653">
    <property type="entry name" value="BPD_transp_2"/>
    <property type="match status" value="1"/>
</dbReference>
<dbReference type="CDD" id="cd06581">
    <property type="entry name" value="TM_PBP1_LivM_like"/>
    <property type="match status" value="1"/>
</dbReference>
<feature type="transmembrane region" description="Helical" evidence="6">
    <location>
        <begin position="33"/>
        <end position="54"/>
    </location>
</feature>
<comment type="subcellular location">
    <subcellularLocation>
        <location evidence="1">Cell membrane</location>
        <topology evidence="1">Multi-pass membrane protein</topology>
    </subcellularLocation>
</comment>
<proteinExistence type="predicted"/>
<feature type="transmembrane region" description="Helical" evidence="6">
    <location>
        <begin position="287"/>
        <end position="306"/>
    </location>
</feature>
<name>A0A841K929_9HYPH</name>
<dbReference type="PANTHER" id="PTHR30482:SF10">
    <property type="entry name" value="HIGH-AFFINITY BRANCHED-CHAIN AMINO ACID TRANSPORT PROTEIN BRAE"/>
    <property type="match status" value="1"/>
</dbReference>
<dbReference type="InterPro" id="IPR001851">
    <property type="entry name" value="ABC_transp_permease"/>
</dbReference>
<feature type="transmembrane region" description="Helical" evidence="6">
    <location>
        <begin position="216"/>
        <end position="237"/>
    </location>
</feature>
<keyword evidence="8" id="KW-1185">Reference proteome</keyword>
<evidence type="ECO:0000256" key="5">
    <source>
        <dbReference type="ARBA" id="ARBA00023136"/>
    </source>
</evidence>
<evidence type="ECO:0000313" key="8">
    <source>
        <dbReference type="Proteomes" id="UP000588017"/>
    </source>
</evidence>
<feature type="transmembrane region" description="Helical" evidence="6">
    <location>
        <begin position="115"/>
        <end position="138"/>
    </location>
</feature>
<organism evidence="7 8">
    <name type="scientific">Chelatococcus composti</name>
    <dbReference type="NCBI Taxonomy" id="1743235"/>
    <lineage>
        <taxon>Bacteria</taxon>
        <taxon>Pseudomonadati</taxon>
        <taxon>Pseudomonadota</taxon>
        <taxon>Alphaproteobacteria</taxon>
        <taxon>Hyphomicrobiales</taxon>
        <taxon>Chelatococcaceae</taxon>
        <taxon>Chelatococcus</taxon>
    </lineage>
</organism>
<dbReference type="GO" id="GO:0015658">
    <property type="term" value="F:branched-chain amino acid transmembrane transporter activity"/>
    <property type="evidence" value="ECO:0007669"/>
    <property type="project" value="InterPro"/>
</dbReference>
<sequence>MSDRLRPLLVVAAALVLVLGVVPAVLGALDRSYLYQVANLALIFVLLAASMHLVTGVAGLLQLGHAAFYGIGAYTAALLATEAGLTFGWTLPLSGLSAAFVAVLVALPTMRLVSIYFAVATLGIGQMIYLVMLNWVPVTKGPNGILVTSGLELFGYDLSASAPAYFVVAIITLVSLWVIHRLSHSYYGNALRALREDDQCADAMGLDTVRLKIESFAVSGFFAGIAGALWAHTAGYISPADFAFPQSILILAMVVVGGLGSLPGAVIGALILILLPEVLRPVGDFRNIIVGGVLFFSILLMPKGIIGEVSALDLVRRQLGGAWRGEGTKAGPEVGWR</sequence>
<protein>
    <submittedName>
        <fullName evidence="7">Branched-chain amino acid transport system permease protein</fullName>
    </submittedName>
</protein>
<feature type="transmembrane region" description="Helical" evidence="6">
    <location>
        <begin position="249"/>
        <end position="275"/>
    </location>
</feature>
<dbReference type="RefSeq" id="WP_183333947.1">
    <property type="nucleotide sequence ID" value="NZ_BMHX01000003.1"/>
</dbReference>